<keyword evidence="1" id="KW-0812">Transmembrane</keyword>
<name>A0AAW1CDD2_CROAD</name>
<keyword evidence="2" id="KW-0732">Signal</keyword>
<proteinExistence type="predicted"/>
<comment type="caution">
    <text evidence="3">The sequence shown here is derived from an EMBL/GenBank/DDBJ whole genome shotgun (WGS) entry which is preliminary data.</text>
</comment>
<dbReference type="PANTHER" id="PTHR15446">
    <property type="entry name" value="UROPLAKIN III"/>
    <property type="match status" value="1"/>
</dbReference>
<dbReference type="InterPro" id="IPR024831">
    <property type="entry name" value="Uroplakin-3"/>
</dbReference>
<keyword evidence="1" id="KW-1133">Transmembrane helix</keyword>
<feature type="signal peptide" evidence="2">
    <location>
        <begin position="1"/>
        <end position="22"/>
    </location>
</feature>
<accession>A0AAW1CDD2</accession>
<organism evidence="3 4">
    <name type="scientific">Crotalus adamanteus</name>
    <name type="common">Eastern diamondback rattlesnake</name>
    <dbReference type="NCBI Taxonomy" id="8729"/>
    <lineage>
        <taxon>Eukaryota</taxon>
        <taxon>Metazoa</taxon>
        <taxon>Chordata</taxon>
        <taxon>Craniata</taxon>
        <taxon>Vertebrata</taxon>
        <taxon>Euteleostomi</taxon>
        <taxon>Lepidosauria</taxon>
        <taxon>Squamata</taxon>
        <taxon>Bifurcata</taxon>
        <taxon>Unidentata</taxon>
        <taxon>Episquamata</taxon>
        <taxon>Toxicofera</taxon>
        <taxon>Serpentes</taxon>
        <taxon>Colubroidea</taxon>
        <taxon>Viperidae</taxon>
        <taxon>Crotalinae</taxon>
        <taxon>Crotalus</taxon>
    </lineage>
</organism>
<evidence type="ECO:0000256" key="1">
    <source>
        <dbReference type="SAM" id="Phobius"/>
    </source>
</evidence>
<dbReference type="GO" id="GO:0016020">
    <property type="term" value="C:membrane"/>
    <property type="evidence" value="ECO:0007669"/>
    <property type="project" value="TreeGrafter"/>
</dbReference>
<dbReference type="AlphaFoldDB" id="A0AAW1CDD2"/>
<keyword evidence="4" id="KW-1185">Reference proteome</keyword>
<evidence type="ECO:0000313" key="4">
    <source>
        <dbReference type="Proteomes" id="UP001474421"/>
    </source>
</evidence>
<evidence type="ECO:0000256" key="2">
    <source>
        <dbReference type="SAM" id="SignalP"/>
    </source>
</evidence>
<gene>
    <name evidence="3" type="ORF">NXF25_003592</name>
</gene>
<dbReference type="PANTHER" id="PTHR15446:SF2">
    <property type="entry name" value="UROPLAKIN-3B-LIKE PROTEIN 1-RELATED"/>
    <property type="match status" value="1"/>
</dbReference>
<dbReference type="Proteomes" id="UP001474421">
    <property type="component" value="Unassembled WGS sequence"/>
</dbReference>
<feature type="transmembrane region" description="Helical" evidence="1">
    <location>
        <begin position="195"/>
        <end position="217"/>
    </location>
</feature>
<sequence length="253" mass="28413">MMEVMAVFMVLLIGTTINAAHAEELIDYTPHLTSEEMAGKITASTFTLQQPRCVFYKVVSPTDVIWLVVALSTAVKTFKNPHTPEDLPYQFFDTHQFYMTLNTTVSNYPCPEKSEDDEITVLRVGTETKCALDLSRPDCNGPLPGPGPYRVKFLVMNSTDVIKESKWSDPIKLIQGKSPDSIIVRPRQQRTETNIIATILPILFAILLAALIAALIYKYSNICDKQMSADFVAIQDPTIVRYTTHQIHESNKL</sequence>
<dbReference type="EMBL" id="JAOTOJ010000001">
    <property type="protein sequence ID" value="KAK9412417.1"/>
    <property type="molecule type" value="Genomic_DNA"/>
</dbReference>
<protein>
    <submittedName>
        <fullName evidence="3">Uroplakin-3b-like</fullName>
    </submittedName>
</protein>
<feature type="chain" id="PRO_5043777264" evidence="2">
    <location>
        <begin position="23"/>
        <end position="253"/>
    </location>
</feature>
<evidence type="ECO:0000313" key="3">
    <source>
        <dbReference type="EMBL" id="KAK9412417.1"/>
    </source>
</evidence>
<keyword evidence="1" id="KW-0472">Membrane</keyword>
<reference evidence="3 4" key="1">
    <citation type="journal article" date="2024" name="Proc. Natl. Acad. Sci. U.S.A.">
        <title>The genetic regulatory architecture and epigenomic basis for age-related changes in rattlesnake venom.</title>
        <authorList>
            <person name="Hogan M.P."/>
            <person name="Holding M.L."/>
            <person name="Nystrom G.S."/>
            <person name="Colston T.J."/>
            <person name="Bartlett D.A."/>
            <person name="Mason A.J."/>
            <person name="Ellsworth S.A."/>
            <person name="Rautsaw R.M."/>
            <person name="Lawrence K.C."/>
            <person name="Strickland J.L."/>
            <person name="He B."/>
            <person name="Fraser P."/>
            <person name="Margres M.J."/>
            <person name="Gilbert D.M."/>
            <person name="Gibbs H.L."/>
            <person name="Parkinson C.L."/>
            <person name="Rokyta D.R."/>
        </authorList>
    </citation>
    <scope>NUCLEOTIDE SEQUENCE [LARGE SCALE GENOMIC DNA]</scope>
    <source>
        <strain evidence="3">DRR0105</strain>
    </source>
</reference>